<evidence type="ECO:0000256" key="2">
    <source>
        <dbReference type="ARBA" id="ARBA00010566"/>
    </source>
</evidence>
<dbReference type="RefSeq" id="WP_113044225.1">
    <property type="nucleotide sequence ID" value="NZ_CAWPKC010000051.1"/>
</dbReference>
<dbReference type="SUPFAM" id="SSF48256">
    <property type="entry name" value="Citrate synthase"/>
    <property type="match status" value="1"/>
</dbReference>
<comment type="caution">
    <text evidence="8">The sequence shown here is derived from an EMBL/GenBank/DDBJ whole genome shotgun (WGS) entry which is preliminary data.</text>
</comment>
<comment type="similarity">
    <text evidence="2 5 6">Belongs to the citrate synthase family.</text>
</comment>
<dbReference type="PIRSF" id="PIRSF001369">
    <property type="entry name" value="Citrate_synth"/>
    <property type="match status" value="1"/>
</dbReference>
<evidence type="ECO:0000256" key="5">
    <source>
        <dbReference type="PIRNR" id="PIRNR001369"/>
    </source>
</evidence>
<dbReference type="Pfam" id="PF00285">
    <property type="entry name" value="Citrate_synt"/>
    <property type="match status" value="1"/>
</dbReference>
<protein>
    <recommendedName>
        <fullName evidence="5">Citrate synthase</fullName>
    </recommendedName>
</protein>
<dbReference type="Gene3D" id="1.10.580.10">
    <property type="entry name" value="Citrate Synthase, domain 1"/>
    <property type="match status" value="1"/>
</dbReference>
<evidence type="ECO:0000313" key="9">
    <source>
        <dbReference type="Proteomes" id="UP000470051"/>
    </source>
</evidence>
<keyword evidence="3 5" id="KW-0808">Transferase</keyword>
<evidence type="ECO:0000256" key="6">
    <source>
        <dbReference type="RuleBase" id="RU003406"/>
    </source>
</evidence>
<dbReference type="PANTHER" id="PTHR42871">
    <property type="entry name" value="CITRATE SYNTHASE"/>
    <property type="match status" value="1"/>
</dbReference>
<proteinExistence type="inferred from homology"/>
<dbReference type="Gene3D" id="1.10.230.10">
    <property type="entry name" value="Cytochrome P450-Terp, domain 2"/>
    <property type="match status" value="1"/>
</dbReference>
<comment type="pathway">
    <text evidence="1">Carbohydrate metabolism; tricarboxylic acid cycle; isocitrate from oxaloacetate: step 1/2.</text>
</comment>
<dbReference type="InterPro" id="IPR019810">
    <property type="entry name" value="Citrate_synthase_AS"/>
</dbReference>
<evidence type="ECO:0000256" key="7">
    <source>
        <dbReference type="SAM" id="Phobius"/>
    </source>
</evidence>
<keyword evidence="7" id="KW-1133">Transmembrane helix</keyword>
<sequence length="406" mass="45309">MTSKILARSINEFFEVQQLSDQTILKPNRKIKMKILDEGLMQTAICRSNIGRIDEKELKLEYRGHNVRDLANNYSFSDVVYLLITGKLNSEGSEGSEEFLDMLHNNYLSALKHIEKLTPVIFDTTPTDFLTIAVLSSQGKWLSDCSVKTKDERLIITASILAAIAAAIAIYAQKYAISEPVFKTFFGTKHRFFASFLATCFGQQCDDVAEEMLNKFLILHAEHGLNCSTATVRAVASSGADPFNAVAAGICAFSGPLHGGASGAVGLMIDDIHDNSKNISTFIDELVERKQRLMGFGHRIYKQPDPRASYMSDILIKQKAKFDVISSYVNISQELASEVSKRPYFSQRGLYPNPDLFNGLLLRRAGFKSHMNTALLCFSRAAGWLAHYYDSIDSKAPILRPQELYL</sequence>
<dbReference type="InterPro" id="IPR016142">
    <property type="entry name" value="Citrate_synth-like_lrg_a-sub"/>
</dbReference>
<dbReference type="PRINTS" id="PR00143">
    <property type="entry name" value="CITRTSNTHASE"/>
</dbReference>
<keyword evidence="7" id="KW-0472">Membrane</keyword>
<feature type="transmembrane region" description="Helical" evidence="7">
    <location>
        <begin position="154"/>
        <end position="172"/>
    </location>
</feature>
<dbReference type="InterPro" id="IPR036969">
    <property type="entry name" value="Citrate_synthase_sf"/>
</dbReference>
<name>A0ABX0B7R1_9GAMM</name>
<dbReference type="EMBL" id="WSFE01000051">
    <property type="protein sequence ID" value="NDL27763.1"/>
    <property type="molecule type" value="Genomic_DNA"/>
</dbReference>
<dbReference type="InterPro" id="IPR024176">
    <property type="entry name" value="Citrate_synthase_bac-typ"/>
</dbReference>
<dbReference type="InterPro" id="IPR016143">
    <property type="entry name" value="Citrate_synth-like_sm_a-sub"/>
</dbReference>
<evidence type="ECO:0000256" key="3">
    <source>
        <dbReference type="ARBA" id="ARBA00022679"/>
    </source>
</evidence>
<evidence type="ECO:0000313" key="8">
    <source>
        <dbReference type="EMBL" id="NDL27763.1"/>
    </source>
</evidence>
<evidence type="ECO:0000256" key="1">
    <source>
        <dbReference type="ARBA" id="ARBA00004751"/>
    </source>
</evidence>
<gene>
    <name evidence="8" type="ORF">GPY42_22340</name>
</gene>
<comment type="catalytic activity">
    <reaction evidence="4">
        <text>oxaloacetate + acetyl-CoA + H2O = citrate + CoA + H(+)</text>
        <dbReference type="Rhea" id="RHEA:16845"/>
        <dbReference type="ChEBI" id="CHEBI:15377"/>
        <dbReference type="ChEBI" id="CHEBI:15378"/>
        <dbReference type="ChEBI" id="CHEBI:16452"/>
        <dbReference type="ChEBI" id="CHEBI:16947"/>
        <dbReference type="ChEBI" id="CHEBI:57287"/>
        <dbReference type="ChEBI" id="CHEBI:57288"/>
        <dbReference type="EC" id="2.3.3.16"/>
    </reaction>
</comment>
<keyword evidence="9" id="KW-1185">Reference proteome</keyword>
<dbReference type="Proteomes" id="UP000470051">
    <property type="component" value="Unassembled WGS sequence"/>
</dbReference>
<reference evidence="8 9" key="1">
    <citation type="submission" date="2019-12" db="EMBL/GenBank/DDBJ databases">
        <title>Engineering Photorhabdus to improve their lethality against agricultural pests.</title>
        <authorList>
            <person name="Machado R.A.R."/>
        </authorList>
    </citation>
    <scope>NUCLEOTIDE SEQUENCE [LARGE SCALE GENOMIC DNA]</scope>
    <source>
        <strain evidence="8 9">M-HU2</strain>
    </source>
</reference>
<keyword evidence="7" id="KW-0812">Transmembrane</keyword>
<accession>A0ABX0B7R1</accession>
<dbReference type="PROSITE" id="PS00480">
    <property type="entry name" value="CITRATE_SYNTHASE"/>
    <property type="match status" value="1"/>
</dbReference>
<evidence type="ECO:0000256" key="4">
    <source>
        <dbReference type="ARBA" id="ARBA00049288"/>
    </source>
</evidence>
<organism evidence="8 9">
    <name type="scientific">Photorhabdus kayaii</name>
    <dbReference type="NCBI Taxonomy" id="230088"/>
    <lineage>
        <taxon>Bacteria</taxon>
        <taxon>Pseudomonadati</taxon>
        <taxon>Pseudomonadota</taxon>
        <taxon>Gammaproteobacteria</taxon>
        <taxon>Enterobacterales</taxon>
        <taxon>Morganellaceae</taxon>
        <taxon>Photorhabdus</taxon>
    </lineage>
</organism>
<dbReference type="InterPro" id="IPR002020">
    <property type="entry name" value="Citrate_synthase"/>
</dbReference>
<dbReference type="PANTHER" id="PTHR42871:SF1">
    <property type="entry name" value="CITRATE SYNTHASE"/>
    <property type="match status" value="1"/>
</dbReference>